<feature type="region of interest" description="Disordered" evidence="1">
    <location>
        <begin position="1"/>
        <end position="71"/>
    </location>
</feature>
<dbReference type="Proteomes" id="UP000588277">
    <property type="component" value="Unassembled WGS sequence"/>
</dbReference>
<keyword evidence="2" id="KW-0472">Membrane</keyword>
<keyword evidence="2" id="KW-0812">Transmembrane</keyword>
<proteinExistence type="predicted"/>
<evidence type="ECO:0000313" key="4">
    <source>
        <dbReference type="Proteomes" id="UP000588277"/>
    </source>
</evidence>
<feature type="compositionally biased region" description="Pro residues" evidence="1">
    <location>
        <begin position="58"/>
        <end position="67"/>
    </location>
</feature>
<sequence length="285" mass="30295">AGYVPQPAPQAAQPAYVAPQQPQPAQPAYAAAPQPGYAPQQGQPQPAYAPQQGYAPAPGAPVAPAQPSPSNEAAKAFGQWLLASLKRPASTYRTQVWWSFVVTVVTSLVTSLLIYTWAAKAVHTATNYASGLASMFTGSTTSYSAPAPSAAVWFKAWIAFLVLTYAAVLMTFIGRKILGDPKSFFEVHDMYAQRMVPFCVLYVALILLSLVGGSWVALVLFYLAYLLTLLVLPGALIAKGECHRNADSFWLWLGAIVVCFVILIVALMLSGAIAGSAVSDVLNLS</sequence>
<evidence type="ECO:0000313" key="3">
    <source>
        <dbReference type="EMBL" id="NMN00986.1"/>
    </source>
</evidence>
<organism evidence="3 4">
    <name type="scientific">Bifidobacterium moraviense</name>
    <dbReference type="NCBI Taxonomy" id="2675323"/>
    <lineage>
        <taxon>Bacteria</taxon>
        <taxon>Bacillati</taxon>
        <taxon>Actinomycetota</taxon>
        <taxon>Actinomycetes</taxon>
        <taxon>Bifidobacteriales</taxon>
        <taxon>Bifidobacteriaceae</taxon>
        <taxon>Bifidobacterium</taxon>
    </lineage>
</organism>
<dbReference type="EMBL" id="JAAIIH010000014">
    <property type="protein sequence ID" value="NMN00986.1"/>
    <property type="molecule type" value="Genomic_DNA"/>
</dbReference>
<feature type="transmembrane region" description="Helical" evidence="2">
    <location>
        <begin position="250"/>
        <end position="275"/>
    </location>
</feature>
<dbReference type="InterPro" id="IPR046481">
    <property type="entry name" value="DUF6574"/>
</dbReference>
<dbReference type="AlphaFoldDB" id="A0A7Y0F306"/>
<reference evidence="3 4" key="1">
    <citation type="submission" date="2020-02" db="EMBL/GenBank/DDBJ databases">
        <title>Characterization of phylogenetic diversity of novel bifidobacterial species isolated in Czech ZOOs.</title>
        <authorList>
            <person name="Lugli G.A."/>
            <person name="Vera N.B."/>
            <person name="Ventura M."/>
        </authorList>
    </citation>
    <scope>NUCLEOTIDE SEQUENCE [LARGE SCALE GENOMIC DNA]</scope>
    <source>
        <strain evidence="3 4">DSM 109958</strain>
    </source>
</reference>
<feature type="transmembrane region" description="Helical" evidence="2">
    <location>
        <begin position="152"/>
        <end position="174"/>
    </location>
</feature>
<feature type="transmembrane region" description="Helical" evidence="2">
    <location>
        <begin position="96"/>
        <end position="118"/>
    </location>
</feature>
<feature type="transmembrane region" description="Helical" evidence="2">
    <location>
        <begin position="195"/>
        <end position="213"/>
    </location>
</feature>
<evidence type="ECO:0000256" key="2">
    <source>
        <dbReference type="SAM" id="Phobius"/>
    </source>
</evidence>
<feature type="non-terminal residue" evidence="3">
    <location>
        <position position="1"/>
    </location>
</feature>
<dbReference type="Pfam" id="PF20214">
    <property type="entry name" value="DUF6574"/>
    <property type="match status" value="1"/>
</dbReference>
<keyword evidence="2" id="KW-1133">Transmembrane helix</keyword>
<feature type="compositionally biased region" description="Low complexity" evidence="1">
    <location>
        <begin position="26"/>
        <end position="57"/>
    </location>
</feature>
<evidence type="ECO:0000256" key="1">
    <source>
        <dbReference type="SAM" id="MobiDB-lite"/>
    </source>
</evidence>
<gene>
    <name evidence="3" type="ORF">G1C96_1568</name>
</gene>
<protein>
    <submittedName>
        <fullName evidence="3">Uncharacterized protein</fullName>
    </submittedName>
</protein>
<feature type="compositionally biased region" description="Low complexity" evidence="1">
    <location>
        <begin position="1"/>
        <end position="20"/>
    </location>
</feature>
<feature type="transmembrane region" description="Helical" evidence="2">
    <location>
        <begin position="219"/>
        <end position="238"/>
    </location>
</feature>
<keyword evidence="4" id="KW-1185">Reference proteome</keyword>
<accession>A0A7Y0F306</accession>
<comment type="caution">
    <text evidence="3">The sequence shown here is derived from an EMBL/GenBank/DDBJ whole genome shotgun (WGS) entry which is preliminary data.</text>
</comment>
<dbReference type="RefSeq" id="WP_169276073.1">
    <property type="nucleotide sequence ID" value="NZ_JAAIIH010000014.1"/>
</dbReference>
<name>A0A7Y0F306_9BIFI</name>